<evidence type="ECO:0000256" key="3">
    <source>
        <dbReference type="ARBA" id="ARBA00022840"/>
    </source>
</evidence>
<dbReference type="PANTHER" id="PTHR43334:SF2">
    <property type="entry name" value="ACETATE--COA LIGASE [ADP-FORMING]"/>
    <property type="match status" value="1"/>
</dbReference>
<dbReference type="InterPro" id="IPR032875">
    <property type="entry name" value="Succ_CoA_lig_flav_dom"/>
</dbReference>
<evidence type="ECO:0000256" key="2">
    <source>
        <dbReference type="ARBA" id="ARBA00022741"/>
    </source>
</evidence>
<dbReference type="InterPro" id="IPR051538">
    <property type="entry name" value="Acyl-CoA_Synth/Transferase"/>
</dbReference>
<dbReference type="InterPro" id="IPR016102">
    <property type="entry name" value="Succinyl-CoA_synth-like"/>
</dbReference>
<dbReference type="SUPFAM" id="SSF52210">
    <property type="entry name" value="Succinyl-CoA synthetase domains"/>
    <property type="match status" value="2"/>
</dbReference>
<dbReference type="GO" id="GO:0016874">
    <property type="term" value="F:ligase activity"/>
    <property type="evidence" value="ECO:0007669"/>
    <property type="project" value="UniProtKB-KW"/>
</dbReference>
<dbReference type="EMBL" id="MNXQ01000016">
    <property type="protein sequence ID" value="OIP04026.1"/>
    <property type="molecule type" value="Genomic_DNA"/>
</dbReference>
<gene>
    <name evidence="5" type="ORF">AUK18_00795</name>
</gene>
<dbReference type="PANTHER" id="PTHR43334">
    <property type="entry name" value="ACETATE--COA LIGASE [ADP-FORMING]"/>
    <property type="match status" value="1"/>
</dbReference>
<dbReference type="SUPFAM" id="SSF56059">
    <property type="entry name" value="Glutathione synthetase ATP-binding domain-like"/>
    <property type="match status" value="1"/>
</dbReference>
<proteinExistence type="predicted"/>
<keyword evidence="3" id="KW-0067">ATP-binding</keyword>
<evidence type="ECO:0000256" key="1">
    <source>
        <dbReference type="ARBA" id="ARBA00022598"/>
    </source>
</evidence>
<dbReference type="Gene3D" id="3.30.1490.20">
    <property type="entry name" value="ATP-grasp fold, A domain"/>
    <property type="match status" value="1"/>
</dbReference>
<dbReference type="Pfam" id="PF13607">
    <property type="entry name" value="Succ_CoA_lig"/>
    <property type="match status" value="1"/>
</dbReference>
<feature type="domain" description="Succinyl-CoA synthetase-like flavodoxin" evidence="4">
    <location>
        <begin position="10"/>
        <end position="147"/>
    </location>
</feature>
<accession>A0A1J5B7R0</accession>
<protein>
    <recommendedName>
        <fullName evidence="4">Succinyl-CoA synthetase-like flavodoxin domain-containing protein</fullName>
    </recommendedName>
</protein>
<dbReference type="Gene3D" id="3.40.50.261">
    <property type="entry name" value="Succinyl-CoA synthetase domains"/>
    <property type="match status" value="2"/>
</dbReference>
<dbReference type="Gene3D" id="3.30.470.20">
    <property type="entry name" value="ATP-grasp fold, B domain"/>
    <property type="match status" value="1"/>
</dbReference>
<dbReference type="Pfam" id="PF13549">
    <property type="entry name" value="ATP-grasp_5"/>
    <property type="match status" value="1"/>
</dbReference>
<keyword evidence="2" id="KW-0547">Nucleotide-binding</keyword>
<dbReference type="Proteomes" id="UP000183605">
    <property type="component" value="Unassembled WGS sequence"/>
</dbReference>
<evidence type="ECO:0000313" key="6">
    <source>
        <dbReference type="Proteomes" id="UP000183605"/>
    </source>
</evidence>
<dbReference type="AlphaFoldDB" id="A0A1J5B7R0"/>
<dbReference type="GO" id="GO:0005524">
    <property type="term" value="F:ATP binding"/>
    <property type="evidence" value="ECO:0007669"/>
    <property type="project" value="UniProtKB-KW"/>
</dbReference>
<reference evidence="5 6" key="1">
    <citation type="journal article" date="2016" name="Environ. Microbiol.">
        <title>Genomic resolution of a cold subsurface aquifer community provides metabolic insights for novel microbes adapted to high CO concentrations.</title>
        <authorList>
            <person name="Probst A.J."/>
            <person name="Castelle C.J."/>
            <person name="Singh A."/>
            <person name="Brown C.T."/>
            <person name="Anantharaman K."/>
            <person name="Sharon I."/>
            <person name="Hug L.A."/>
            <person name="Burstein D."/>
            <person name="Emerson J.B."/>
            <person name="Thomas B.C."/>
            <person name="Banfield J.F."/>
        </authorList>
    </citation>
    <scope>NUCLEOTIDE SEQUENCE [LARGE SCALE GENOMIC DNA]</scope>
    <source>
        <strain evidence="5">CG2_30_44_31</strain>
    </source>
</reference>
<feature type="non-terminal residue" evidence="5">
    <location>
        <position position="1"/>
    </location>
</feature>
<comment type="caution">
    <text evidence="5">The sequence shown here is derived from an EMBL/GenBank/DDBJ whole genome shotgun (WGS) entry which is preliminary data.</text>
</comment>
<dbReference type="InterPro" id="IPR013815">
    <property type="entry name" value="ATP_grasp_subdomain_1"/>
</dbReference>
<evidence type="ECO:0000313" key="5">
    <source>
        <dbReference type="EMBL" id="OIP04026.1"/>
    </source>
</evidence>
<name>A0A1J5B7R0_9BACT</name>
<organism evidence="5 6">
    <name type="scientific">Candidatus Beckwithbacteria bacterium CG2_30_44_31</name>
    <dbReference type="NCBI Taxonomy" id="1805035"/>
    <lineage>
        <taxon>Bacteria</taxon>
        <taxon>Candidatus Beckwithiibacteriota</taxon>
    </lineage>
</organism>
<keyword evidence="1" id="KW-0436">Ligase</keyword>
<sequence length="523" mass="57655">ITFAKTAPMPGNIGLISQSGAIGAYLFDWAKSENLGFSKFVSLGNRAGLTETDFLTFLSADPDTKVIGLYLESFADGQKFLSITSRLSRKKPIVVIFGGQTQAGKQAALSHTAALSPETAVIKTALTQAGCIQVDNLEAFTGLLEIFSLEPPLVDNDLVIVTNAGGPGILAADKADAVRLKVERPTDVRGDALAEQFNTAFRQVIKDKIKDAFLIILTPQTMTQLELTCQAVVKQFKHIKKPIVVSLLGGEITAKAKEILRKNRIATIDFPQKAVDYLSILFQYWHNRLKQTAYPVRQSSLIKVPGLRLQPGQQTWQQIKILAKAYHLPLVATKIVKENSLLQLIKEFGFPLVLKADPTEALHRTEKKALFLNLNSAKTVQKYFNQLKSRFTTILIQPQIRSGHELFIGVKRPPSFPPLLTIGSGGIYTEIYQDVGHTFLPVNKTSALKLLAQTKLGQILQGARGLPPTNLRPVIDLILNVSQLALNFPQIEEININPAIINQNKVDIVDIKISAYEETPRRL</sequence>
<evidence type="ECO:0000259" key="4">
    <source>
        <dbReference type="Pfam" id="PF13607"/>
    </source>
</evidence>